<gene>
    <name evidence="1" type="ORF">COT42_03235</name>
</gene>
<proteinExistence type="predicted"/>
<evidence type="ECO:0000313" key="1">
    <source>
        <dbReference type="EMBL" id="PIS30298.1"/>
    </source>
</evidence>
<reference evidence="1 2" key="1">
    <citation type="submission" date="2017-09" db="EMBL/GenBank/DDBJ databases">
        <title>Depth-based differentiation of microbial function through sediment-hosted aquifers and enrichment of novel symbionts in the deep terrestrial subsurface.</title>
        <authorList>
            <person name="Probst A.J."/>
            <person name="Ladd B."/>
            <person name="Jarett J.K."/>
            <person name="Geller-Mcgrath D.E."/>
            <person name="Sieber C.M."/>
            <person name="Emerson J.B."/>
            <person name="Anantharaman K."/>
            <person name="Thomas B.C."/>
            <person name="Malmstrom R."/>
            <person name="Stieglmeier M."/>
            <person name="Klingl A."/>
            <person name="Woyke T."/>
            <person name="Ryan C.M."/>
            <person name="Banfield J.F."/>
        </authorList>
    </citation>
    <scope>NUCLEOTIDE SEQUENCE [LARGE SCALE GENOMIC DNA]</scope>
    <source>
        <strain evidence="1">CG08_land_8_20_14_0_20_45_16</strain>
    </source>
</reference>
<accession>A0A2H0Y179</accession>
<sequence length="61" mass="6836">MEIKNSGKKYTVADIYQEAGKMLKGELSALKHQSLSPQDEAKIDKLGKLLSKMVLKEMDLI</sequence>
<name>A0A2H0Y179_UNCSA</name>
<organism evidence="1 2">
    <name type="scientific">Candidatus Saganbacteria bacterium CG08_land_8_20_14_0_20_45_16</name>
    <dbReference type="NCBI Taxonomy" id="2014293"/>
    <lineage>
        <taxon>Bacteria</taxon>
        <taxon>Bacillati</taxon>
        <taxon>Saganbacteria</taxon>
    </lineage>
</organism>
<dbReference type="EMBL" id="PEYM01000058">
    <property type="protein sequence ID" value="PIS30298.1"/>
    <property type="molecule type" value="Genomic_DNA"/>
</dbReference>
<dbReference type="AlphaFoldDB" id="A0A2H0Y179"/>
<evidence type="ECO:0000313" key="2">
    <source>
        <dbReference type="Proteomes" id="UP000231343"/>
    </source>
</evidence>
<comment type="caution">
    <text evidence="1">The sequence shown here is derived from an EMBL/GenBank/DDBJ whole genome shotgun (WGS) entry which is preliminary data.</text>
</comment>
<dbReference type="Proteomes" id="UP000231343">
    <property type="component" value="Unassembled WGS sequence"/>
</dbReference>
<protein>
    <submittedName>
        <fullName evidence="1">Uncharacterized protein</fullName>
    </submittedName>
</protein>